<proteinExistence type="predicted"/>
<gene>
    <name evidence="2" type="ORF">Psi01_09590</name>
</gene>
<accession>A0A8J3SBL9</accession>
<evidence type="ECO:0000256" key="1">
    <source>
        <dbReference type="SAM" id="MobiDB-lite"/>
    </source>
</evidence>
<protein>
    <submittedName>
        <fullName evidence="2">Uncharacterized protein</fullName>
    </submittedName>
</protein>
<reference evidence="2 3" key="1">
    <citation type="submission" date="2021-01" db="EMBL/GenBank/DDBJ databases">
        <title>Whole genome shotgun sequence of Planobispora siamensis NBRC 107568.</title>
        <authorList>
            <person name="Komaki H."/>
            <person name="Tamura T."/>
        </authorList>
    </citation>
    <scope>NUCLEOTIDE SEQUENCE [LARGE SCALE GENOMIC DNA]</scope>
    <source>
        <strain evidence="2 3">NBRC 107568</strain>
    </source>
</reference>
<comment type="caution">
    <text evidence="2">The sequence shown here is derived from an EMBL/GenBank/DDBJ whole genome shotgun (WGS) entry which is preliminary data.</text>
</comment>
<feature type="region of interest" description="Disordered" evidence="1">
    <location>
        <begin position="45"/>
        <end position="88"/>
    </location>
</feature>
<organism evidence="2 3">
    <name type="scientific">Planobispora siamensis</name>
    <dbReference type="NCBI Taxonomy" id="936338"/>
    <lineage>
        <taxon>Bacteria</taxon>
        <taxon>Bacillati</taxon>
        <taxon>Actinomycetota</taxon>
        <taxon>Actinomycetes</taxon>
        <taxon>Streptosporangiales</taxon>
        <taxon>Streptosporangiaceae</taxon>
        <taxon>Planobispora</taxon>
    </lineage>
</organism>
<evidence type="ECO:0000313" key="3">
    <source>
        <dbReference type="Proteomes" id="UP000619788"/>
    </source>
</evidence>
<feature type="region of interest" description="Disordered" evidence="1">
    <location>
        <begin position="1"/>
        <end position="23"/>
    </location>
</feature>
<dbReference type="EMBL" id="BOOJ01000010">
    <property type="protein sequence ID" value="GIH90329.1"/>
    <property type="molecule type" value="Genomic_DNA"/>
</dbReference>
<sequence length="88" mass="9280">MNTIGAVMSKRSSRADNAPHTNTSPAMIATFAAVIVSPDRLDPGIRAGRYAPPGRPCRLQSQLPPVGRARITRNGSQSPVSADPGTER</sequence>
<name>A0A8J3SBL9_9ACTN</name>
<dbReference type="AlphaFoldDB" id="A0A8J3SBL9"/>
<dbReference type="Proteomes" id="UP000619788">
    <property type="component" value="Unassembled WGS sequence"/>
</dbReference>
<evidence type="ECO:0000313" key="2">
    <source>
        <dbReference type="EMBL" id="GIH90329.1"/>
    </source>
</evidence>
<keyword evidence="3" id="KW-1185">Reference proteome</keyword>